<gene>
    <name evidence="2" type="ORF">FHS32_003495</name>
</gene>
<keyword evidence="3" id="KW-1185">Reference proteome</keyword>
<organism evidence="2 3">
    <name type="scientific">Streptomyces griseoloalbus</name>
    <dbReference type="NCBI Taxonomy" id="67303"/>
    <lineage>
        <taxon>Bacteria</taxon>
        <taxon>Bacillati</taxon>
        <taxon>Actinomycetota</taxon>
        <taxon>Actinomycetes</taxon>
        <taxon>Kitasatosporales</taxon>
        <taxon>Streptomycetaceae</taxon>
        <taxon>Streptomyces</taxon>
    </lineage>
</organism>
<reference evidence="2 3" key="1">
    <citation type="submission" date="2020-08" db="EMBL/GenBank/DDBJ databases">
        <title>Genomic Encyclopedia of Type Strains, Phase III (KMG-III): the genomes of soil and plant-associated and newly described type strains.</title>
        <authorList>
            <person name="Whitman W."/>
        </authorList>
    </citation>
    <scope>NUCLEOTIDE SEQUENCE [LARGE SCALE GENOMIC DNA]</scope>
    <source>
        <strain evidence="2 3">CECT 3226</strain>
    </source>
</reference>
<feature type="compositionally biased region" description="Low complexity" evidence="1">
    <location>
        <begin position="45"/>
        <end position="63"/>
    </location>
</feature>
<dbReference type="AlphaFoldDB" id="A0A7W8F9Z5"/>
<dbReference type="PROSITE" id="PS51257">
    <property type="entry name" value="PROKAR_LIPOPROTEIN"/>
    <property type="match status" value="1"/>
</dbReference>
<feature type="region of interest" description="Disordered" evidence="1">
    <location>
        <begin position="36"/>
        <end position="66"/>
    </location>
</feature>
<protein>
    <recommendedName>
        <fullName evidence="4">Lipoprotein</fullName>
    </recommendedName>
</protein>
<evidence type="ECO:0008006" key="4">
    <source>
        <dbReference type="Google" id="ProtNLM"/>
    </source>
</evidence>
<dbReference type="EMBL" id="JACHJE010000007">
    <property type="protein sequence ID" value="MBB5126754.1"/>
    <property type="molecule type" value="Genomic_DNA"/>
</dbReference>
<evidence type="ECO:0000313" key="2">
    <source>
        <dbReference type="EMBL" id="MBB5126754.1"/>
    </source>
</evidence>
<comment type="caution">
    <text evidence="2">The sequence shown here is derived from an EMBL/GenBank/DDBJ whole genome shotgun (WGS) entry which is preliminary data.</text>
</comment>
<name>A0A7W8F9Z5_9ACTN</name>
<accession>A0A7W8F9Z5</accession>
<dbReference type="Proteomes" id="UP000568022">
    <property type="component" value="Unassembled WGS sequence"/>
</dbReference>
<evidence type="ECO:0000313" key="3">
    <source>
        <dbReference type="Proteomes" id="UP000568022"/>
    </source>
</evidence>
<sequence>MERAGIARPGARTPGPCLVAALLAGLLVTGCDASGDREAGHASDGRTGSTAPSSAASSPSPRATSDEELCARLVGYWSREALAGTTYGDYQSMGLSNGQYDILRAAVDAARPVQRRQGTAAAHRLMDREVREGCVDRYRHGGPTEGPWQ</sequence>
<evidence type="ECO:0000256" key="1">
    <source>
        <dbReference type="SAM" id="MobiDB-lite"/>
    </source>
</evidence>
<proteinExistence type="predicted"/>